<organism evidence="3 4">
    <name type="scientific">Actinomadura gamaensis</name>
    <dbReference type="NCBI Taxonomy" id="1763541"/>
    <lineage>
        <taxon>Bacteria</taxon>
        <taxon>Bacillati</taxon>
        <taxon>Actinomycetota</taxon>
        <taxon>Actinomycetes</taxon>
        <taxon>Streptosporangiales</taxon>
        <taxon>Thermomonosporaceae</taxon>
        <taxon>Actinomadura</taxon>
    </lineage>
</organism>
<dbReference type="Gene3D" id="3.40.50.720">
    <property type="entry name" value="NAD(P)-binding Rossmann-like Domain"/>
    <property type="match status" value="1"/>
</dbReference>
<dbReference type="PANTHER" id="PTHR43477:SF1">
    <property type="entry name" value="DIHYDROANTICAPSIN 7-DEHYDROGENASE"/>
    <property type="match status" value="1"/>
</dbReference>
<evidence type="ECO:0000256" key="2">
    <source>
        <dbReference type="ARBA" id="ARBA00023002"/>
    </source>
</evidence>
<keyword evidence="4" id="KW-1185">Reference proteome</keyword>
<dbReference type="RefSeq" id="WP_378255044.1">
    <property type="nucleotide sequence ID" value="NZ_JBHSIT010000003.1"/>
</dbReference>
<dbReference type="SUPFAM" id="SSF51735">
    <property type="entry name" value="NAD(P)-binding Rossmann-fold domains"/>
    <property type="match status" value="1"/>
</dbReference>
<dbReference type="PRINTS" id="PR00080">
    <property type="entry name" value="SDRFAMILY"/>
</dbReference>
<comment type="similarity">
    <text evidence="1">Belongs to the short-chain dehydrogenases/reductases (SDR) family.</text>
</comment>
<dbReference type="InterPro" id="IPR036291">
    <property type="entry name" value="NAD(P)-bd_dom_sf"/>
</dbReference>
<evidence type="ECO:0000313" key="4">
    <source>
        <dbReference type="Proteomes" id="UP001595872"/>
    </source>
</evidence>
<comment type="caution">
    <text evidence="3">The sequence shown here is derived from an EMBL/GenBank/DDBJ whole genome shotgun (WGS) entry which is preliminary data.</text>
</comment>
<accession>A0ABV9TY72</accession>
<dbReference type="PRINTS" id="PR00081">
    <property type="entry name" value="GDHRDH"/>
</dbReference>
<dbReference type="InterPro" id="IPR002347">
    <property type="entry name" value="SDR_fam"/>
</dbReference>
<evidence type="ECO:0000256" key="1">
    <source>
        <dbReference type="ARBA" id="ARBA00006484"/>
    </source>
</evidence>
<dbReference type="NCBIfam" id="NF005893">
    <property type="entry name" value="PRK07856.1"/>
    <property type="match status" value="1"/>
</dbReference>
<dbReference type="Proteomes" id="UP001595872">
    <property type="component" value="Unassembled WGS sequence"/>
</dbReference>
<dbReference type="EMBL" id="JBHSIT010000003">
    <property type="protein sequence ID" value="MFC4908438.1"/>
    <property type="molecule type" value="Genomic_DNA"/>
</dbReference>
<name>A0ABV9TY72_9ACTN</name>
<protein>
    <submittedName>
        <fullName evidence="3">SDR family oxidoreductase</fullName>
    </submittedName>
</protein>
<gene>
    <name evidence="3" type="ORF">ACFPCY_13985</name>
</gene>
<dbReference type="InterPro" id="IPR020904">
    <property type="entry name" value="Sc_DH/Rdtase_CS"/>
</dbReference>
<dbReference type="Pfam" id="PF13561">
    <property type="entry name" value="adh_short_C2"/>
    <property type="match status" value="1"/>
</dbReference>
<proteinExistence type="inferred from homology"/>
<reference evidence="4" key="1">
    <citation type="journal article" date="2019" name="Int. J. Syst. Evol. Microbiol.">
        <title>The Global Catalogue of Microorganisms (GCM) 10K type strain sequencing project: providing services to taxonomists for standard genome sequencing and annotation.</title>
        <authorList>
            <consortium name="The Broad Institute Genomics Platform"/>
            <consortium name="The Broad Institute Genome Sequencing Center for Infectious Disease"/>
            <person name="Wu L."/>
            <person name="Ma J."/>
        </authorList>
    </citation>
    <scope>NUCLEOTIDE SEQUENCE [LARGE SCALE GENOMIC DNA]</scope>
    <source>
        <strain evidence="4">KLKA75</strain>
    </source>
</reference>
<sequence>MSPETGDAERPRLDLSGRTAVVTGGVRGVGLGITRAFLAAGADVVAVARHEPDELPEADGRRARFAALDVRDPDAAEAFAAGLDRVDVLVNNAGGTPFGPIADGDVRRHIKIIELNLVSALIMSRAVYPAMAARDEGGSIIMIGSVSGVRPSPGTAAYGAAKAGLASLATSLAVEWAPKIRVNTVTLGMVRTEQSHLHYGGEDGIAAVAGTVPLGRLAEPADVGAACVFLASPLAGYVSGSSLLVHGGGERPAFLDAATVNRDT</sequence>
<dbReference type="PANTHER" id="PTHR43477">
    <property type="entry name" value="DIHYDROANTICAPSIN 7-DEHYDROGENASE"/>
    <property type="match status" value="1"/>
</dbReference>
<dbReference type="InterPro" id="IPR051122">
    <property type="entry name" value="SDR_DHRS6-like"/>
</dbReference>
<keyword evidence="2" id="KW-0560">Oxidoreductase</keyword>
<evidence type="ECO:0000313" key="3">
    <source>
        <dbReference type="EMBL" id="MFC4908438.1"/>
    </source>
</evidence>
<dbReference type="CDD" id="cd05233">
    <property type="entry name" value="SDR_c"/>
    <property type="match status" value="1"/>
</dbReference>
<dbReference type="PROSITE" id="PS00061">
    <property type="entry name" value="ADH_SHORT"/>
    <property type="match status" value="1"/>
</dbReference>